<organism evidence="1 2">
    <name type="scientific">Lentilactobacillus terminaliae</name>
    <dbReference type="NCBI Taxonomy" id="3003483"/>
    <lineage>
        <taxon>Bacteria</taxon>
        <taxon>Bacillati</taxon>
        <taxon>Bacillota</taxon>
        <taxon>Bacilli</taxon>
        <taxon>Lactobacillales</taxon>
        <taxon>Lactobacillaceae</taxon>
        <taxon>Lentilactobacillus</taxon>
    </lineage>
</organism>
<dbReference type="EMBL" id="CP168151">
    <property type="protein sequence ID" value="XFD39875.1"/>
    <property type="molecule type" value="Genomic_DNA"/>
</dbReference>
<dbReference type="EC" id="2.1.1.14" evidence="1"/>
<dbReference type="Proteomes" id="UP001149860">
    <property type="component" value="Chromosome"/>
</dbReference>
<gene>
    <name evidence="1" type="primary">metE</name>
    <name evidence="1" type="ORF">O0236_000780</name>
</gene>
<reference evidence="1" key="1">
    <citation type="submission" date="2024-08" db="EMBL/GenBank/DDBJ databases">
        <title>Lentilactobacillus sp. nov., isolated from tree bark.</title>
        <authorList>
            <person name="Phuengjayaem S."/>
            <person name="Tanasupawat S."/>
        </authorList>
    </citation>
    <scope>NUCLEOTIDE SEQUENCE</scope>
    <source>
        <strain evidence="1">SPB1-3</strain>
    </source>
</reference>
<evidence type="ECO:0000313" key="1">
    <source>
        <dbReference type="EMBL" id="XFD39875.1"/>
    </source>
</evidence>
<keyword evidence="1" id="KW-0808">Transferase</keyword>
<protein>
    <submittedName>
        <fullName evidence="1">5-methyltetrahydropteroyltriglutamate--homocysteine S-methyltransferase</fullName>
        <ecNumber evidence="1">2.1.1.14</ecNumber>
    </submittedName>
</protein>
<keyword evidence="1" id="KW-0489">Methyltransferase</keyword>
<accession>A0ACD5DFQ2</accession>
<name>A0ACD5DFQ2_9LACO</name>
<keyword evidence="2" id="KW-1185">Reference proteome</keyword>
<evidence type="ECO:0000313" key="2">
    <source>
        <dbReference type="Proteomes" id="UP001149860"/>
    </source>
</evidence>
<proteinExistence type="predicted"/>
<sequence length="761" mass="86638">MTTTIIGFPRIGHHRELKFATEHYWKKQISQDELFTIAKNIRQAHWQAQVDAGIDLIPVGDFSFFDSLLDTANLLNIVPERYRQLNLSPLDEYFAQTRGRQDESGSVKALSMKKWFNTNYHYIVPEFSKTTQVKLVGTQLFDQVAEAQELKVPVKAVITGPYTLLKLSRFIDEATPKEFVTDLISAYQSVLTKLAEQHVQWVQIDEPALCLDVTVSDKQIFDQLYDGILTNKPETKVNLQTYFGDIRDIYNDVISKDFDGIGLDLVEGPYNRELLAKTGFPADKTLFAGILNGKNIWRNHYANTIAELEGLNIDSNIVLSTSCSLLHVPYSAEDETKLPSDVQQHLAFAIQKLGEITDLDKIYSHQADGNTILNKNTELFSSVKHPVNETVRTQIASLTHDDYIRLPVRNEREQIQKDEFKLPILPTTTIGSFPQTKDVRQNRSKFRKGEISREEYDQFNNDKIKRIIKFQEDIGLDVLVHGEYERNDMVEYFGEKLAGFVFTQNGWVQSYGTRGVKPPIIWGDISRTAPITVKDTVFANNLTNKLVKGMLTGPVTIFNWSFPREDISPKESVTQIALALQEEVLDLEKHDIKIIQIDEPALRENLPLRKSNWFSDYLDWAVPAFRLVHSKVAATTQIHTHMCYSEFGDIIEAIDALDADVISFEASRADFTLIDQLVDANFQTEVGPGVYDIHSPRIPSVQEITDLINQLITKLPLEKIWINPDCGLKTRSETESFESLKNIVDATKKVRSEIHEPNGVI</sequence>